<reference evidence="2 3" key="1">
    <citation type="journal article" date="2020" name="Nature">
        <title>Six reference-quality genomes reveal evolution of bat adaptations.</title>
        <authorList>
            <person name="Jebb D."/>
            <person name="Huang Z."/>
            <person name="Pippel M."/>
            <person name="Hughes G.M."/>
            <person name="Lavrichenko K."/>
            <person name="Devanna P."/>
            <person name="Winkler S."/>
            <person name="Jermiin L.S."/>
            <person name="Skirmuntt E.C."/>
            <person name="Katzourakis A."/>
            <person name="Burkitt-Gray L."/>
            <person name="Ray D.A."/>
            <person name="Sullivan K.A.M."/>
            <person name="Roscito J.G."/>
            <person name="Kirilenko B.M."/>
            <person name="Davalos L.M."/>
            <person name="Corthals A.P."/>
            <person name="Power M.L."/>
            <person name="Jones G."/>
            <person name="Ransome R.D."/>
            <person name="Dechmann D.K.N."/>
            <person name="Locatelli A.G."/>
            <person name="Puechmaille S.J."/>
            <person name="Fedrigo O."/>
            <person name="Jarvis E.D."/>
            <person name="Hiller M."/>
            <person name="Vernes S.C."/>
            <person name="Myers E.W."/>
            <person name="Teeling E.C."/>
        </authorList>
    </citation>
    <scope>NUCLEOTIDE SEQUENCE [LARGE SCALE GENOMIC DNA]</scope>
    <source>
        <strain evidence="2">MRouAeg1</strain>
        <tissue evidence="2">Muscle</tissue>
    </source>
</reference>
<evidence type="ECO:0000256" key="1">
    <source>
        <dbReference type="SAM" id="MobiDB-lite"/>
    </source>
</evidence>
<protein>
    <submittedName>
        <fullName evidence="2">Uncharacterized protein</fullName>
    </submittedName>
</protein>
<proteinExistence type="predicted"/>
<feature type="compositionally biased region" description="Low complexity" evidence="1">
    <location>
        <begin position="65"/>
        <end position="76"/>
    </location>
</feature>
<dbReference type="AlphaFoldDB" id="A0A7J8CIX0"/>
<dbReference type="Proteomes" id="UP000593571">
    <property type="component" value="Unassembled WGS sequence"/>
</dbReference>
<comment type="caution">
    <text evidence="2">The sequence shown here is derived from an EMBL/GenBank/DDBJ whole genome shotgun (WGS) entry which is preliminary data.</text>
</comment>
<feature type="region of interest" description="Disordered" evidence="1">
    <location>
        <begin position="13"/>
        <end position="125"/>
    </location>
</feature>
<sequence length="190" mass="20719">MVPSRLVFAAQSWAGQSHPGGRCPGSVLHPRSVPPSRARARPRGHSRSCGRCPPRPGGGRGGRTRSGTGQVWPQRLPRTRPLRRHRRRLVSCPRRPRKEGATFNLDPQKWRLSSSPSAQSDETPGRAYLLQPQVWRSSTGDGACRGRTGRVPVRGDAAARRAPCCVATGQRAKHLHEACASVSKLGLLPR</sequence>
<organism evidence="2 3">
    <name type="scientific">Rousettus aegyptiacus</name>
    <name type="common">Egyptian fruit bat</name>
    <name type="synonym">Pteropus aegyptiacus</name>
    <dbReference type="NCBI Taxonomy" id="9407"/>
    <lineage>
        <taxon>Eukaryota</taxon>
        <taxon>Metazoa</taxon>
        <taxon>Chordata</taxon>
        <taxon>Craniata</taxon>
        <taxon>Vertebrata</taxon>
        <taxon>Euteleostomi</taxon>
        <taxon>Mammalia</taxon>
        <taxon>Eutheria</taxon>
        <taxon>Laurasiatheria</taxon>
        <taxon>Chiroptera</taxon>
        <taxon>Yinpterochiroptera</taxon>
        <taxon>Pteropodoidea</taxon>
        <taxon>Pteropodidae</taxon>
        <taxon>Rousettinae</taxon>
        <taxon>Rousettus</taxon>
    </lineage>
</organism>
<keyword evidence="3" id="KW-1185">Reference proteome</keyword>
<dbReference type="EMBL" id="JACASE010000014">
    <property type="protein sequence ID" value="KAF6410800.1"/>
    <property type="molecule type" value="Genomic_DNA"/>
</dbReference>
<name>A0A7J8CIX0_ROUAE</name>
<feature type="compositionally biased region" description="Basic residues" evidence="1">
    <location>
        <begin position="38"/>
        <end position="48"/>
    </location>
</feature>
<feature type="compositionally biased region" description="Basic residues" evidence="1">
    <location>
        <begin position="77"/>
        <end position="97"/>
    </location>
</feature>
<gene>
    <name evidence="2" type="ORF">HJG63_009237</name>
</gene>
<accession>A0A7J8CIX0</accession>
<evidence type="ECO:0000313" key="3">
    <source>
        <dbReference type="Proteomes" id="UP000593571"/>
    </source>
</evidence>
<evidence type="ECO:0000313" key="2">
    <source>
        <dbReference type="EMBL" id="KAF6410800.1"/>
    </source>
</evidence>
<feature type="compositionally biased region" description="Polar residues" evidence="1">
    <location>
        <begin position="111"/>
        <end position="122"/>
    </location>
</feature>